<organism evidence="2 3">
    <name type="scientific">Aplysia californica</name>
    <name type="common">California sea hare</name>
    <dbReference type="NCBI Taxonomy" id="6500"/>
    <lineage>
        <taxon>Eukaryota</taxon>
        <taxon>Metazoa</taxon>
        <taxon>Spiralia</taxon>
        <taxon>Lophotrochozoa</taxon>
        <taxon>Mollusca</taxon>
        <taxon>Gastropoda</taxon>
        <taxon>Heterobranchia</taxon>
        <taxon>Euthyneura</taxon>
        <taxon>Tectipleura</taxon>
        <taxon>Aplysiida</taxon>
        <taxon>Aplysioidea</taxon>
        <taxon>Aplysiidae</taxon>
        <taxon>Aplysia</taxon>
    </lineage>
</organism>
<dbReference type="Proteomes" id="UP000694888">
    <property type="component" value="Unplaced"/>
</dbReference>
<feature type="region of interest" description="Disordered" evidence="1">
    <location>
        <begin position="1"/>
        <end position="26"/>
    </location>
</feature>
<feature type="region of interest" description="Disordered" evidence="1">
    <location>
        <begin position="43"/>
        <end position="62"/>
    </location>
</feature>
<dbReference type="RefSeq" id="XP_012939158.1">
    <property type="nucleotide sequence ID" value="XM_013083704.2"/>
</dbReference>
<evidence type="ECO:0000256" key="1">
    <source>
        <dbReference type="SAM" id="MobiDB-lite"/>
    </source>
</evidence>
<proteinExistence type="predicted"/>
<dbReference type="GeneID" id="106012044"/>
<keyword evidence="2" id="KW-1185">Reference proteome</keyword>
<name>A0ABM1A1X6_APLCA</name>
<feature type="compositionally biased region" description="Basic and acidic residues" evidence="1">
    <location>
        <begin position="48"/>
        <end position="58"/>
    </location>
</feature>
<reference evidence="3" key="1">
    <citation type="submission" date="2025-08" db="UniProtKB">
        <authorList>
            <consortium name="RefSeq"/>
        </authorList>
    </citation>
    <scope>IDENTIFICATION</scope>
</reference>
<evidence type="ECO:0000313" key="3">
    <source>
        <dbReference type="RefSeq" id="XP_012939158.1"/>
    </source>
</evidence>
<protein>
    <submittedName>
        <fullName evidence="3">Uncharacterized protein LOC106012044</fullName>
    </submittedName>
</protein>
<feature type="compositionally biased region" description="Low complexity" evidence="1">
    <location>
        <begin position="1"/>
        <end position="15"/>
    </location>
</feature>
<sequence length="138" mass="15383">MAESGHSGHSGQESGPVSATSWTGHWDSPFVDPEMEEIMTSLILGETARQEQGDHEMDVCFGDPETESKLHRQRCEKNPGHKNFIAVRDLNPGHLPAPYNFQGFVDWVKFVATLTVRLFIRYTSANRPDSLGLTNLKG</sequence>
<evidence type="ECO:0000313" key="2">
    <source>
        <dbReference type="Proteomes" id="UP000694888"/>
    </source>
</evidence>
<accession>A0ABM1A1X6</accession>
<gene>
    <name evidence="3" type="primary">LOC106012044</name>
</gene>